<dbReference type="Pfam" id="PF07714">
    <property type="entry name" value="PK_Tyr_Ser-Thr"/>
    <property type="match status" value="1"/>
</dbReference>
<dbReference type="PANTHER" id="PTHR46877:SF14">
    <property type="entry name" value="RECEPTOR PROTEIN-TYROSINE KINASE"/>
    <property type="match status" value="1"/>
</dbReference>
<keyword evidence="10 16" id="KW-0067">ATP-binding</keyword>
<dbReference type="PROSITE" id="PS00107">
    <property type="entry name" value="PROTEIN_KINASE_ATP"/>
    <property type="match status" value="1"/>
</dbReference>
<dbReference type="Gene3D" id="2.60.40.1770">
    <property type="entry name" value="ephrin a2 ectodomain"/>
    <property type="match status" value="1"/>
</dbReference>
<dbReference type="CDD" id="cd00063">
    <property type="entry name" value="FN3"/>
    <property type="match status" value="1"/>
</dbReference>
<evidence type="ECO:0000256" key="5">
    <source>
        <dbReference type="ARBA" id="ARBA00022679"/>
    </source>
</evidence>
<dbReference type="Pfam" id="PF25599">
    <property type="entry name" value="Ephrin_CRD"/>
    <property type="match status" value="1"/>
</dbReference>
<dbReference type="InterPro" id="IPR001090">
    <property type="entry name" value="Ephrin_rcpt_lig-bd_dom"/>
</dbReference>
<sequence>MPIQLLMFVADVYIFCLFCHVFVQAREVEILSTSKATSNLVGWRIENYVDGIKSNSSLVPGWGEVSVFNGKESVRGFEVCPESQPVSKSVTQSWLRSPVLNVTGVTRLYVSFKFWMRECHDLKDTICRETFKVFYRLISKDEHLPDTVPLNESHFTKVDTVAAEVRFLPNHQPESHKINKEMVSIAIPPSADPQALYVAIMDEGACISLTSLRVYYIMCPSVVNELAAFPETHTGQQDTSLVEVVGQCVANAVPTIESQTSISTNIPVYRCTSSGDWKVQTGACECKAGYQPGATSKKCSPCPIGYYKPAPGNTDCIHCPRHAYTTHLGSTQCQCSGDDNGRQLPFQMNSASDSIRHEYDCEVCSKLPTAPTSYTVKASSESLGTIQLSWEQPEYFGRCRKVTFCILCHACPLPEISSQSASASSPFSTSNPSSLNSNCSFIPTDAQVNLNTFQTTEDYCDHLTYDSLRCQTEKLHITIGNLRGQTRYGFSVVAVNGYTVEQYPVAFALLKGQTNLSSMRGSNNLEQEMVLVLKTSAATEFFTTNETLPSPVVEMRRLPGNQSSAVIKWNPPHYPNGKIKAYQVWWFQSSDLDHFNLSVESLLKNNATNLSTSENSVYLKSLLPKTSYYLSVRPENSAGFGNFSPIFEFSILPEIQTTEVTQNVTTPAASFSNYIYLIAAAVVFFVLFATFVALWFKCSPGRRNKKASHAQYHAPQNGTGHLQNDEHTECTTVPEQRTYVDPFSLGPMLPHQFSCETLPNLITTDKVIGCGEFGEVYQGRLLKTDIVTDTDETLDVAVKQLHAQCEPHEQLDYLREAMALERFQHPNIVKLEAVVMKSRPFMIVTELMDHGCLEAFLRAHRQAHKAFPAAVLVRMLRGVALGMEYLSGMQYVHRDLAARNVLVNSDLVCKVSDFGLTRHMGANESDSDCSCPTYTTQGGKIAIRWTAPEAVAFRAYSQASDVWSFGVFAWEVTTYGEKPYWDLTNQQVLQAVNEGFRLPAPEDCPSVLHQLMLSCWQRDRHARPTFADVGKRLEVMLDDPDSLLILASPASTGADDAFFSDSSSPSPVPPMPTLTEGQSHHNYATCQEVTDDADCTDDADVFEQNSRTFGTLLAKPTDHTHYSFPSRRDESAARAPLLGDSEEMTSSPVVTNPYAASIV</sequence>
<dbReference type="PROSITE" id="PS51550">
    <property type="entry name" value="EPH_LBD"/>
    <property type="match status" value="1"/>
</dbReference>
<keyword evidence="12 18" id="KW-0472">Membrane</keyword>
<dbReference type="FunFam" id="1.10.510.10:FF:000268">
    <property type="entry name" value="Receptor protein-tyrosine kinase"/>
    <property type="match status" value="1"/>
</dbReference>
<evidence type="ECO:0000256" key="2">
    <source>
        <dbReference type="ARBA" id="ARBA00011902"/>
    </source>
</evidence>
<evidence type="ECO:0000256" key="6">
    <source>
        <dbReference type="ARBA" id="ARBA00022692"/>
    </source>
</evidence>
<comment type="subcellular location">
    <subcellularLocation>
        <location evidence="1">Cell membrane</location>
        <topology evidence="1">Single-pass type I membrane protein</topology>
    </subcellularLocation>
</comment>
<dbReference type="SUPFAM" id="SSF49265">
    <property type="entry name" value="Fibronectin type III"/>
    <property type="match status" value="1"/>
</dbReference>
<evidence type="ECO:0000256" key="17">
    <source>
        <dbReference type="SAM" id="MobiDB-lite"/>
    </source>
</evidence>
<dbReference type="PROSITE" id="PS50011">
    <property type="entry name" value="PROTEIN_KINASE_DOM"/>
    <property type="match status" value="1"/>
</dbReference>
<dbReference type="SUPFAM" id="SSF56112">
    <property type="entry name" value="Protein kinase-like (PK-like)"/>
    <property type="match status" value="1"/>
</dbReference>
<keyword evidence="5" id="KW-0808">Transferase</keyword>
<gene>
    <name evidence="23" type="primary">Eph.e</name>
</gene>
<dbReference type="GO" id="GO:0005886">
    <property type="term" value="C:plasma membrane"/>
    <property type="evidence" value="ECO:0007669"/>
    <property type="project" value="UniProtKB-SubCell"/>
</dbReference>
<name>A0A6F9DCQ3_9ASCI</name>
<protein>
    <recommendedName>
        <fullName evidence="2">receptor protein-tyrosine kinase</fullName>
        <ecNumber evidence="2">2.7.10.1</ecNumber>
    </recommendedName>
</protein>
<keyword evidence="3" id="KW-1003">Cell membrane</keyword>
<evidence type="ECO:0000256" key="1">
    <source>
        <dbReference type="ARBA" id="ARBA00004251"/>
    </source>
</evidence>
<feature type="region of interest" description="Disordered" evidence="17">
    <location>
        <begin position="1139"/>
        <end position="1159"/>
    </location>
</feature>
<dbReference type="AlphaFoldDB" id="A0A6F9DCQ3"/>
<dbReference type="EC" id="2.7.10.1" evidence="2"/>
<dbReference type="Gene3D" id="1.10.510.10">
    <property type="entry name" value="Transferase(Phosphotransferase) domain 1"/>
    <property type="match status" value="1"/>
</dbReference>
<dbReference type="GO" id="GO:0005005">
    <property type="term" value="F:transmembrane-ephrin receptor activity"/>
    <property type="evidence" value="ECO:0007669"/>
    <property type="project" value="TreeGrafter"/>
</dbReference>
<dbReference type="Gene3D" id="3.30.200.20">
    <property type="entry name" value="Phosphorylase Kinase, domain 1"/>
    <property type="match status" value="1"/>
</dbReference>
<feature type="binding site" evidence="16">
    <location>
        <position position="799"/>
    </location>
    <ligand>
        <name>ATP</name>
        <dbReference type="ChEBI" id="CHEBI:30616"/>
    </ligand>
</feature>
<feature type="domain" description="Eph LBD" evidence="22">
    <location>
        <begin position="28"/>
        <end position="224"/>
    </location>
</feature>
<dbReference type="Pfam" id="PF00041">
    <property type="entry name" value="fn3"/>
    <property type="match status" value="1"/>
</dbReference>
<dbReference type="PROSITE" id="PS00109">
    <property type="entry name" value="PROTEIN_KINASE_TYR"/>
    <property type="match status" value="1"/>
</dbReference>
<dbReference type="InterPro" id="IPR011641">
    <property type="entry name" value="Tyr-kin_ephrin_A/B_rcpt-like"/>
</dbReference>
<evidence type="ECO:0000256" key="3">
    <source>
        <dbReference type="ARBA" id="ARBA00022475"/>
    </source>
</evidence>
<evidence type="ECO:0000259" key="21">
    <source>
        <dbReference type="PROSITE" id="PS50853"/>
    </source>
</evidence>
<keyword evidence="15" id="KW-0325">Glycoprotein</keyword>
<dbReference type="EMBL" id="LR784896">
    <property type="protein sequence ID" value="CAB3242905.1"/>
    <property type="molecule type" value="mRNA"/>
</dbReference>
<keyword evidence="8 16" id="KW-0547">Nucleotide-binding</keyword>
<keyword evidence="4" id="KW-0597">Phosphoprotein</keyword>
<dbReference type="InterPro" id="IPR013783">
    <property type="entry name" value="Ig-like_fold"/>
</dbReference>
<accession>A0A6F9DCQ3</accession>
<evidence type="ECO:0000256" key="12">
    <source>
        <dbReference type="ARBA" id="ARBA00023136"/>
    </source>
</evidence>
<dbReference type="PANTHER" id="PTHR46877">
    <property type="entry name" value="EPH RECEPTOR A5"/>
    <property type="match status" value="1"/>
</dbReference>
<dbReference type="Pfam" id="PF01404">
    <property type="entry name" value="Ephrin_lbd"/>
    <property type="match status" value="1"/>
</dbReference>
<feature type="domain" description="Fibronectin type-III" evidence="21">
    <location>
        <begin position="548"/>
        <end position="654"/>
    </location>
</feature>
<keyword evidence="13" id="KW-0829">Tyrosine-protein kinase</keyword>
<evidence type="ECO:0000256" key="10">
    <source>
        <dbReference type="ARBA" id="ARBA00022840"/>
    </source>
</evidence>
<dbReference type="Gene3D" id="2.60.40.10">
    <property type="entry name" value="Immunoglobulins"/>
    <property type="match status" value="2"/>
</dbReference>
<dbReference type="PROSITE" id="PS50853">
    <property type="entry name" value="FN3"/>
    <property type="match status" value="1"/>
</dbReference>
<feature type="signal peptide" evidence="19">
    <location>
        <begin position="1"/>
        <end position="25"/>
    </location>
</feature>
<keyword evidence="14 23" id="KW-0675">Receptor</keyword>
<dbReference type="PRINTS" id="PR00109">
    <property type="entry name" value="TYRKINASE"/>
</dbReference>
<dbReference type="InterPro" id="IPR008979">
    <property type="entry name" value="Galactose-bd-like_sf"/>
</dbReference>
<dbReference type="Gene3D" id="2.60.120.260">
    <property type="entry name" value="Galactose-binding domain-like"/>
    <property type="match status" value="1"/>
</dbReference>
<dbReference type="SMART" id="SM00219">
    <property type="entry name" value="TyrKc"/>
    <property type="match status" value="1"/>
</dbReference>
<evidence type="ECO:0000256" key="16">
    <source>
        <dbReference type="PROSITE-ProRule" id="PRU10141"/>
    </source>
</evidence>
<evidence type="ECO:0000256" key="8">
    <source>
        <dbReference type="ARBA" id="ARBA00022741"/>
    </source>
</evidence>
<dbReference type="GO" id="GO:0030425">
    <property type="term" value="C:dendrite"/>
    <property type="evidence" value="ECO:0007669"/>
    <property type="project" value="TreeGrafter"/>
</dbReference>
<keyword evidence="6 18" id="KW-0812">Transmembrane</keyword>
<organism evidence="23">
    <name type="scientific">Phallusia mammillata</name>
    <dbReference type="NCBI Taxonomy" id="59560"/>
    <lineage>
        <taxon>Eukaryota</taxon>
        <taxon>Metazoa</taxon>
        <taxon>Chordata</taxon>
        <taxon>Tunicata</taxon>
        <taxon>Ascidiacea</taxon>
        <taxon>Phlebobranchia</taxon>
        <taxon>Ascidiidae</taxon>
        <taxon>Phallusia</taxon>
    </lineage>
</organism>
<keyword evidence="7 19" id="KW-0732">Signal</keyword>
<dbReference type="GO" id="GO:0005524">
    <property type="term" value="F:ATP binding"/>
    <property type="evidence" value="ECO:0007669"/>
    <property type="project" value="UniProtKB-UniRule"/>
</dbReference>
<evidence type="ECO:0000259" key="20">
    <source>
        <dbReference type="PROSITE" id="PS50011"/>
    </source>
</evidence>
<dbReference type="SMART" id="SM00615">
    <property type="entry name" value="EPH_lbd"/>
    <property type="match status" value="1"/>
</dbReference>
<dbReference type="SUPFAM" id="SSF49785">
    <property type="entry name" value="Galactose-binding domain-like"/>
    <property type="match status" value="1"/>
</dbReference>
<dbReference type="InterPro" id="IPR020635">
    <property type="entry name" value="Tyr_kinase_cat_dom"/>
</dbReference>
<evidence type="ECO:0000256" key="14">
    <source>
        <dbReference type="ARBA" id="ARBA00023170"/>
    </source>
</evidence>
<evidence type="ECO:0000256" key="15">
    <source>
        <dbReference type="ARBA" id="ARBA00023180"/>
    </source>
</evidence>
<evidence type="ECO:0000256" key="13">
    <source>
        <dbReference type="ARBA" id="ARBA00023137"/>
    </source>
</evidence>
<evidence type="ECO:0000256" key="19">
    <source>
        <dbReference type="SAM" id="SignalP"/>
    </source>
</evidence>
<dbReference type="InterPro" id="IPR003961">
    <property type="entry name" value="FN3_dom"/>
</dbReference>
<feature type="chain" id="PRO_5026178190" description="receptor protein-tyrosine kinase" evidence="19">
    <location>
        <begin position="26"/>
        <end position="1159"/>
    </location>
</feature>
<dbReference type="GO" id="GO:0007411">
    <property type="term" value="P:axon guidance"/>
    <property type="evidence" value="ECO:0007669"/>
    <property type="project" value="TreeGrafter"/>
</dbReference>
<feature type="domain" description="Protein kinase" evidence="20">
    <location>
        <begin position="762"/>
        <end position="1037"/>
    </location>
</feature>
<evidence type="ECO:0000256" key="18">
    <source>
        <dbReference type="SAM" id="Phobius"/>
    </source>
</evidence>
<feature type="transmembrane region" description="Helical" evidence="18">
    <location>
        <begin position="674"/>
        <end position="696"/>
    </location>
</feature>
<dbReference type="SMART" id="SM01411">
    <property type="entry name" value="Ephrin_rec_like"/>
    <property type="match status" value="1"/>
</dbReference>
<dbReference type="SMART" id="SM00060">
    <property type="entry name" value="FN3"/>
    <property type="match status" value="2"/>
</dbReference>
<keyword evidence="11 18" id="KW-1133">Transmembrane helix</keyword>
<evidence type="ECO:0000256" key="7">
    <source>
        <dbReference type="ARBA" id="ARBA00022729"/>
    </source>
</evidence>
<keyword evidence="9" id="KW-0418">Kinase</keyword>
<dbReference type="Gene3D" id="2.10.50.10">
    <property type="entry name" value="Tumor Necrosis Factor Receptor, subunit A, domain 2"/>
    <property type="match status" value="1"/>
</dbReference>
<evidence type="ECO:0000256" key="9">
    <source>
        <dbReference type="ARBA" id="ARBA00022777"/>
    </source>
</evidence>
<reference evidence="23" key="1">
    <citation type="submission" date="2020-04" db="EMBL/GenBank/DDBJ databases">
        <authorList>
            <person name="Neveu A P."/>
        </authorList>
    </citation>
    <scope>NUCLEOTIDE SEQUENCE</scope>
    <source>
        <tissue evidence="23">Whole embryo</tissue>
    </source>
</reference>
<dbReference type="InterPro" id="IPR017441">
    <property type="entry name" value="Protein_kinase_ATP_BS"/>
</dbReference>
<evidence type="ECO:0000256" key="11">
    <source>
        <dbReference type="ARBA" id="ARBA00022989"/>
    </source>
</evidence>
<dbReference type="InterPro" id="IPR011009">
    <property type="entry name" value="Kinase-like_dom_sf"/>
</dbReference>
<evidence type="ECO:0000313" key="23">
    <source>
        <dbReference type="EMBL" id="CAB3242905.1"/>
    </source>
</evidence>
<dbReference type="InterPro" id="IPR008266">
    <property type="entry name" value="Tyr_kinase_AS"/>
</dbReference>
<proteinExistence type="evidence at transcript level"/>
<dbReference type="InterPro" id="IPR001245">
    <property type="entry name" value="Ser-Thr/Tyr_kinase_cat_dom"/>
</dbReference>
<dbReference type="InterPro" id="IPR036116">
    <property type="entry name" value="FN3_sf"/>
</dbReference>
<dbReference type="Pfam" id="PF07699">
    <property type="entry name" value="Ephrin_rec_like"/>
    <property type="match status" value="1"/>
</dbReference>
<dbReference type="InterPro" id="IPR000719">
    <property type="entry name" value="Prot_kinase_dom"/>
</dbReference>
<evidence type="ECO:0000256" key="4">
    <source>
        <dbReference type="ARBA" id="ARBA00022553"/>
    </source>
</evidence>
<evidence type="ECO:0000259" key="22">
    <source>
        <dbReference type="PROSITE" id="PS51550"/>
    </source>
</evidence>
<dbReference type="InterPro" id="IPR050449">
    <property type="entry name" value="Ephrin_rcpt_TKs"/>
</dbReference>